<gene>
    <name evidence="1" type="ORF">BCR35DRAFT_107993</name>
</gene>
<sequence>MLHRGLATMDVFTSAASLTDAELAQLATAEDTDVIAVQPGPKPTTPLPEIPAPTLGALNPRPIARAPAPPLAPPEPTPVTLLYYDPYQSFAPSYDSTASTLSYSESTTHRLSKTRLKRWEDDLALVDSTPFPPPIASTSAIEPSPKLELTQAEKELLREAGVESEEFEEGWEGVERQLKVWDTLQMNGELLGDLMRGQWRRLREGVSEAGPGEAEAASRLYDSFSTLLASRPRSSSSTTTAALVPSASSIHSALPTLLASMAREPAYQGTLDPQNQRAVKESAMVAGGVANGQQDQVMGGY</sequence>
<evidence type="ECO:0000313" key="2">
    <source>
        <dbReference type="Proteomes" id="UP000193467"/>
    </source>
</evidence>
<dbReference type="InParanoid" id="A0A1Y2G1Q5"/>
<accession>A0A1Y2G1Q5</accession>
<dbReference type="STRING" id="106004.A0A1Y2G1Q5"/>
<dbReference type="EMBL" id="MCGR01000003">
    <property type="protein sequence ID" value="ORY90837.1"/>
    <property type="molecule type" value="Genomic_DNA"/>
</dbReference>
<keyword evidence="2" id="KW-1185">Reference proteome</keyword>
<protein>
    <submittedName>
        <fullName evidence="1">Uncharacterized protein</fullName>
    </submittedName>
</protein>
<dbReference type="Pfam" id="PF12024">
    <property type="entry name" value="DUF3512"/>
    <property type="match status" value="1"/>
</dbReference>
<organism evidence="1 2">
    <name type="scientific">Leucosporidium creatinivorum</name>
    <dbReference type="NCBI Taxonomy" id="106004"/>
    <lineage>
        <taxon>Eukaryota</taxon>
        <taxon>Fungi</taxon>
        <taxon>Dikarya</taxon>
        <taxon>Basidiomycota</taxon>
        <taxon>Pucciniomycotina</taxon>
        <taxon>Microbotryomycetes</taxon>
        <taxon>Leucosporidiales</taxon>
        <taxon>Leucosporidium</taxon>
    </lineage>
</organism>
<name>A0A1Y2G1Q5_9BASI</name>
<dbReference type="OrthoDB" id="2530497at2759"/>
<proteinExistence type="predicted"/>
<dbReference type="Proteomes" id="UP000193467">
    <property type="component" value="Unassembled WGS sequence"/>
</dbReference>
<dbReference type="InterPro" id="IPR021900">
    <property type="entry name" value="DUF3512"/>
</dbReference>
<reference evidence="1 2" key="1">
    <citation type="submission" date="2016-07" db="EMBL/GenBank/DDBJ databases">
        <title>Pervasive Adenine N6-methylation of Active Genes in Fungi.</title>
        <authorList>
            <consortium name="DOE Joint Genome Institute"/>
            <person name="Mondo S.J."/>
            <person name="Dannebaum R.O."/>
            <person name="Kuo R.C."/>
            <person name="Labutti K."/>
            <person name="Haridas S."/>
            <person name="Kuo A."/>
            <person name="Salamov A."/>
            <person name="Ahrendt S.R."/>
            <person name="Lipzen A."/>
            <person name="Sullivan W."/>
            <person name="Andreopoulos W.B."/>
            <person name="Clum A."/>
            <person name="Lindquist E."/>
            <person name="Daum C."/>
            <person name="Ramamoorthy G.K."/>
            <person name="Gryganskyi A."/>
            <person name="Culley D."/>
            <person name="Magnuson J.K."/>
            <person name="James T.Y."/>
            <person name="O'Malley M.A."/>
            <person name="Stajich J.E."/>
            <person name="Spatafora J.W."/>
            <person name="Visel A."/>
            <person name="Grigoriev I.V."/>
        </authorList>
    </citation>
    <scope>NUCLEOTIDE SEQUENCE [LARGE SCALE GENOMIC DNA]</scope>
    <source>
        <strain evidence="1 2">62-1032</strain>
    </source>
</reference>
<dbReference type="AlphaFoldDB" id="A0A1Y2G1Q5"/>
<comment type="caution">
    <text evidence="1">The sequence shown here is derived from an EMBL/GenBank/DDBJ whole genome shotgun (WGS) entry which is preliminary data.</text>
</comment>
<evidence type="ECO:0000313" key="1">
    <source>
        <dbReference type="EMBL" id="ORY90837.1"/>
    </source>
</evidence>